<keyword evidence="4 7" id="KW-0812">Transmembrane</keyword>
<evidence type="ECO:0000256" key="4">
    <source>
        <dbReference type="ARBA" id="ARBA00022692"/>
    </source>
</evidence>
<feature type="transmembrane region" description="Helical" evidence="7">
    <location>
        <begin position="121"/>
        <end position="142"/>
    </location>
</feature>
<organism evidence="9 10">
    <name type="scientific">Rugosimonospora acidiphila</name>
    <dbReference type="NCBI Taxonomy" id="556531"/>
    <lineage>
        <taxon>Bacteria</taxon>
        <taxon>Bacillati</taxon>
        <taxon>Actinomycetota</taxon>
        <taxon>Actinomycetes</taxon>
        <taxon>Micromonosporales</taxon>
        <taxon>Micromonosporaceae</taxon>
        <taxon>Rugosimonospora</taxon>
    </lineage>
</organism>
<feature type="domain" description="ABC transmembrane type-1" evidence="8">
    <location>
        <begin position="117"/>
        <end position="334"/>
    </location>
</feature>
<protein>
    <submittedName>
        <fullName evidence="9">Sugar ABC transporter permease</fullName>
    </submittedName>
</protein>
<keyword evidence="3" id="KW-1003">Cell membrane</keyword>
<dbReference type="InterPro" id="IPR000515">
    <property type="entry name" value="MetI-like"/>
</dbReference>
<name>A0ABP9SBS8_9ACTN</name>
<dbReference type="InterPro" id="IPR035906">
    <property type="entry name" value="MetI-like_sf"/>
</dbReference>
<keyword evidence="6 7" id="KW-0472">Membrane</keyword>
<sequence>MLPPPPPDPDNDPTREVRVDTRLVTAIEVVVGVPVVLIGYIWASERLVALLNARWRRVIRPWLWLAPALAFLGFFLIYPTVLTAIRSLQSKDSLNPKFVGLANYKWFFTNGDALGALFNNVLWLVFFTGFTVGMGLLVAVLVDRVRFEAWAKSIIFLPLAISMVAAGVIWKFMYDYRPAGSAQTGTLNALIGNVGLGPIGWLQSPGFRLSTFAIIAIMVWMWTGFAMVIISAALKGIDAELLEAARMDGASEWQVFRRITLPLLGPTLTVVSTTMIITSLKTFDIVYTLTNGNYNTDVVANLMIKEMFTFGDFGRASAVAVILLLAILPIMGFNIRKFRSQESMS</sequence>
<feature type="transmembrane region" description="Helical" evidence="7">
    <location>
        <begin position="62"/>
        <end position="85"/>
    </location>
</feature>
<evidence type="ECO:0000256" key="5">
    <source>
        <dbReference type="ARBA" id="ARBA00022989"/>
    </source>
</evidence>
<evidence type="ECO:0000256" key="2">
    <source>
        <dbReference type="ARBA" id="ARBA00022448"/>
    </source>
</evidence>
<dbReference type="Pfam" id="PF00528">
    <property type="entry name" value="BPD_transp_1"/>
    <property type="match status" value="1"/>
</dbReference>
<proteinExistence type="inferred from homology"/>
<evidence type="ECO:0000256" key="1">
    <source>
        <dbReference type="ARBA" id="ARBA00004651"/>
    </source>
</evidence>
<dbReference type="EMBL" id="BAABJQ010000019">
    <property type="protein sequence ID" value="GAA5193341.1"/>
    <property type="molecule type" value="Genomic_DNA"/>
</dbReference>
<feature type="transmembrane region" description="Helical" evidence="7">
    <location>
        <begin position="154"/>
        <end position="173"/>
    </location>
</feature>
<keyword evidence="2 7" id="KW-0813">Transport</keyword>
<evidence type="ECO:0000256" key="7">
    <source>
        <dbReference type="RuleBase" id="RU363032"/>
    </source>
</evidence>
<comment type="subcellular location">
    <subcellularLocation>
        <location evidence="1 7">Cell membrane</location>
        <topology evidence="1 7">Multi-pass membrane protein</topology>
    </subcellularLocation>
</comment>
<evidence type="ECO:0000256" key="6">
    <source>
        <dbReference type="ARBA" id="ARBA00023136"/>
    </source>
</evidence>
<dbReference type="Gene3D" id="1.10.3720.10">
    <property type="entry name" value="MetI-like"/>
    <property type="match status" value="1"/>
</dbReference>
<dbReference type="PANTHER" id="PTHR30193:SF18">
    <property type="entry name" value="OSMOPROTECTIVE COMPOUNDS UPTAKE PERMEASE PROTEIN GGTC"/>
    <property type="match status" value="1"/>
</dbReference>
<accession>A0ABP9SBS8</accession>
<keyword evidence="10" id="KW-1185">Reference proteome</keyword>
<evidence type="ECO:0000259" key="8">
    <source>
        <dbReference type="PROSITE" id="PS50928"/>
    </source>
</evidence>
<feature type="transmembrane region" description="Helical" evidence="7">
    <location>
        <begin position="255"/>
        <end position="277"/>
    </location>
</feature>
<dbReference type="PANTHER" id="PTHR30193">
    <property type="entry name" value="ABC TRANSPORTER PERMEASE PROTEIN"/>
    <property type="match status" value="1"/>
</dbReference>
<feature type="transmembrane region" description="Helical" evidence="7">
    <location>
        <begin position="23"/>
        <end position="42"/>
    </location>
</feature>
<dbReference type="SUPFAM" id="SSF161098">
    <property type="entry name" value="MetI-like"/>
    <property type="match status" value="1"/>
</dbReference>
<dbReference type="PROSITE" id="PS50928">
    <property type="entry name" value="ABC_TM1"/>
    <property type="match status" value="1"/>
</dbReference>
<dbReference type="Proteomes" id="UP001501570">
    <property type="component" value="Unassembled WGS sequence"/>
</dbReference>
<keyword evidence="5 7" id="KW-1133">Transmembrane helix</keyword>
<dbReference type="CDD" id="cd06261">
    <property type="entry name" value="TM_PBP2"/>
    <property type="match status" value="1"/>
</dbReference>
<gene>
    <name evidence="9" type="ORF">GCM10023322_55130</name>
</gene>
<feature type="transmembrane region" description="Helical" evidence="7">
    <location>
        <begin position="212"/>
        <end position="234"/>
    </location>
</feature>
<evidence type="ECO:0000256" key="3">
    <source>
        <dbReference type="ARBA" id="ARBA00022475"/>
    </source>
</evidence>
<evidence type="ECO:0000313" key="9">
    <source>
        <dbReference type="EMBL" id="GAA5193341.1"/>
    </source>
</evidence>
<evidence type="ECO:0000313" key="10">
    <source>
        <dbReference type="Proteomes" id="UP001501570"/>
    </source>
</evidence>
<dbReference type="SUPFAM" id="SSF160964">
    <property type="entry name" value="MalF N-terminal region-like"/>
    <property type="match status" value="1"/>
</dbReference>
<reference evidence="10" key="1">
    <citation type="journal article" date="2019" name="Int. J. Syst. Evol. Microbiol.">
        <title>The Global Catalogue of Microorganisms (GCM) 10K type strain sequencing project: providing services to taxonomists for standard genome sequencing and annotation.</title>
        <authorList>
            <consortium name="The Broad Institute Genomics Platform"/>
            <consortium name="The Broad Institute Genome Sequencing Center for Infectious Disease"/>
            <person name="Wu L."/>
            <person name="Ma J."/>
        </authorList>
    </citation>
    <scope>NUCLEOTIDE SEQUENCE [LARGE SCALE GENOMIC DNA]</scope>
    <source>
        <strain evidence="10">JCM 18304</strain>
    </source>
</reference>
<comment type="caution">
    <text evidence="9">The sequence shown here is derived from an EMBL/GenBank/DDBJ whole genome shotgun (WGS) entry which is preliminary data.</text>
</comment>
<dbReference type="InterPro" id="IPR051393">
    <property type="entry name" value="ABC_transporter_permease"/>
</dbReference>
<feature type="transmembrane region" description="Helical" evidence="7">
    <location>
        <begin position="313"/>
        <end position="335"/>
    </location>
</feature>
<comment type="similarity">
    <text evidence="7">Belongs to the binding-protein-dependent transport system permease family.</text>
</comment>